<evidence type="ECO:0000313" key="3">
    <source>
        <dbReference type="EMBL" id="GLH95563.1"/>
    </source>
</evidence>
<dbReference type="Proteomes" id="UP001144280">
    <property type="component" value="Unassembled WGS sequence"/>
</dbReference>
<name>A0ABQ5QLZ9_9ACTN</name>
<feature type="signal peptide" evidence="2">
    <location>
        <begin position="1"/>
        <end position="39"/>
    </location>
</feature>
<evidence type="ECO:0000313" key="4">
    <source>
        <dbReference type="Proteomes" id="UP001144280"/>
    </source>
</evidence>
<reference evidence="3" key="1">
    <citation type="submission" date="2022-12" db="EMBL/GenBank/DDBJ databases">
        <title>New Phytohabitans aurantiacus sp. RD004123 nov., an actinomycete isolated from soil.</title>
        <authorList>
            <person name="Triningsih D.W."/>
            <person name="Harunari E."/>
            <person name="Igarashi Y."/>
        </authorList>
    </citation>
    <scope>NUCLEOTIDE SEQUENCE</scope>
    <source>
        <strain evidence="3">RD004123</strain>
    </source>
</reference>
<gene>
    <name evidence="3" type="ORF">Pa4123_08350</name>
</gene>
<feature type="region of interest" description="Disordered" evidence="1">
    <location>
        <begin position="44"/>
        <end position="111"/>
    </location>
</feature>
<accession>A0ABQ5QLZ9</accession>
<dbReference type="EMBL" id="BSDI01000003">
    <property type="protein sequence ID" value="GLH95563.1"/>
    <property type="molecule type" value="Genomic_DNA"/>
</dbReference>
<sequence length="191" mass="19544">MREPRLDPVRRPRLPRARTTLRLMLVAALLLTAAAALYAGEPACPSPTSVERTPGTPAPASGDRPSTDRTPEARNSGGSTPAHSGSHQQGSERSGPERPTPGALDARLAAPPGTVGVPVRLADPAALALVRPGDRVDLLVAGRQPGVHATDALVLAVALDEGALLLALGPAQARKTATAPPTTAFTIIVRA</sequence>
<evidence type="ECO:0000256" key="2">
    <source>
        <dbReference type="SAM" id="SignalP"/>
    </source>
</evidence>
<feature type="compositionally biased region" description="Polar residues" evidence="1">
    <location>
        <begin position="76"/>
        <end position="92"/>
    </location>
</feature>
<evidence type="ECO:0008006" key="5">
    <source>
        <dbReference type="Google" id="ProtNLM"/>
    </source>
</evidence>
<keyword evidence="4" id="KW-1185">Reference proteome</keyword>
<comment type="caution">
    <text evidence="3">The sequence shown here is derived from an EMBL/GenBank/DDBJ whole genome shotgun (WGS) entry which is preliminary data.</text>
</comment>
<evidence type="ECO:0000256" key="1">
    <source>
        <dbReference type="SAM" id="MobiDB-lite"/>
    </source>
</evidence>
<feature type="chain" id="PRO_5047439713" description="Flp pilus assembly protein RcpC/CpaB domain-containing protein" evidence="2">
    <location>
        <begin position="40"/>
        <end position="191"/>
    </location>
</feature>
<organism evidence="3 4">
    <name type="scientific">Phytohabitans aurantiacus</name>
    <dbReference type="NCBI Taxonomy" id="3016789"/>
    <lineage>
        <taxon>Bacteria</taxon>
        <taxon>Bacillati</taxon>
        <taxon>Actinomycetota</taxon>
        <taxon>Actinomycetes</taxon>
        <taxon>Micromonosporales</taxon>
        <taxon>Micromonosporaceae</taxon>
    </lineage>
</organism>
<proteinExistence type="predicted"/>
<protein>
    <recommendedName>
        <fullName evidence="5">Flp pilus assembly protein RcpC/CpaB domain-containing protein</fullName>
    </recommendedName>
</protein>
<keyword evidence="2" id="KW-0732">Signal</keyword>
<dbReference type="RefSeq" id="WP_281892582.1">
    <property type="nucleotide sequence ID" value="NZ_BSDI01000003.1"/>
</dbReference>